<organism evidence="1">
    <name type="scientific">Hydrogenobacter sp</name>
    <dbReference type="NCBI Taxonomy" id="2152829"/>
    <lineage>
        <taxon>Bacteria</taxon>
        <taxon>Pseudomonadati</taxon>
        <taxon>Aquificota</taxon>
        <taxon>Aquificia</taxon>
        <taxon>Aquificales</taxon>
        <taxon>Aquificaceae</taxon>
        <taxon>Hydrogenobacter</taxon>
    </lineage>
</organism>
<dbReference type="InterPro" id="IPR012675">
    <property type="entry name" value="Beta-grasp_dom_sf"/>
</dbReference>
<dbReference type="Pfam" id="PF02597">
    <property type="entry name" value="ThiS"/>
    <property type="match status" value="1"/>
</dbReference>
<dbReference type="NCBIfam" id="TIGR01683">
    <property type="entry name" value="thiS"/>
    <property type="match status" value="1"/>
</dbReference>
<dbReference type="PANTHER" id="PTHR34472">
    <property type="entry name" value="SULFUR CARRIER PROTEIN THIS"/>
    <property type="match status" value="1"/>
</dbReference>
<gene>
    <name evidence="1" type="primary">thiS</name>
    <name evidence="1" type="ORF">ENO47_04285</name>
</gene>
<dbReference type="AlphaFoldDB" id="A0A7C2V3E9"/>
<dbReference type="SUPFAM" id="SSF54285">
    <property type="entry name" value="MoaD/ThiS"/>
    <property type="match status" value="1"/>
</dbReference>
<reference evidence="1" key="1">
    <citation type="journal article" date="2020" name="mSystems">
        <title>Genome- and Community-Level Interaction Insights into Carbon Utilization and Element Cycling Functions of Hydrothermarchaeota in Hydrothermal Sediment.</title>
        <authorList>
            <person name="Zhou Z."/>
            <person name="Liu Y."/>
            <person name="Xu W."/>
            <person name="Pan J."/>
            <person name="Luo Z.H."/>
            <person name="Li M."/>
        </authorList>
    </citation>
    <scope>NUCLEOTIDE SEQUENCE [LARGE SCALE GENOMIC DNA]</scope>
    <source>
        <strain evidence="1">SpSt-132</strain>
    </source>
</reference>
<dbReference type="CDD" id="cd00565">
    <property type="entry name" value="Ubl_ThiS"/>
    <property type="match status" value="1"/>
</dbReference>
<proteinExistence type="predicted"/>
<dbReference type="Gene3D" id="3.10.20.30">
    <property type="match status" value="1"/>
</dbReference>
<dbReference type="InterPro" id="IPR003749">
    <property type="entry name" value="ThiS/MoaD-like"/>
</dbReference>
<dbReference type="InterPro" id="IPR016155">
    <property type="entry name" value="Mopterin_synth/thiamin_S_b"/>
</dbReference>
<sequence length="68" mass="7554">MRLMVNGKDTHMPEGINIFELLERLEIKVREVGLAVAVNGEIVPKSRYKEYILKDGDSVEIVNIVGGG</sequence>
<dbReference type="InterPro" id="IPR010035">
    <property type="entry name" value="Thi_S"/>
</dbReference>
<accession>A0A7C2V3E9</accession>
<protein>
    <submittedName>
        <fullName evidence="1">Sulfur carrier protein ThiS</fullName>
    </submittedName>
</protein>
<dbReference type="EMBL" id="DSFP01000035">
    <property type="protein sequence ID" value="HEW45874.1"/>
    <property type="molecule type" value="Genomic_DNA"/>
</dbReference>
<evidence type="ECO:0000313" key="1">
    <source>
        <dbReference type="EMBL" id="HEW45874.1"/>
    </source>
</evidence>
<comment type="caution">
    <text evidence="1">The sequence shown here is derived from an EMBL/GenBank/DDBJ whole genome shotgun (WGS) entry which is preliminary data.</text>
</comment>
<name>A0A7C2V3E9_9AQUI</name>
<dbReference type="PANTHER" id="PTHR34472:SF1">
    <property type="entry name" value="SULFUR CARRIER PROTEIN THIS"/>
    <property type="match status" value="1"/>
</dbReference>